<dbReference type="EMBL" id="MU001697">
    <property type="protein sequence ID" value="KAF2453492.1"/>
    <property type="molecule type" value="Genomic_DNA"/>
</dbReference>
<keyword evidence="2" id="KW-1185">Reference proteome</keyword>
<organism evidence="1 2">
    <name type="scientific">Lineolata rhizophorae</name>
    <dbReference type="NCBI Taxonomy" id="578093"/>
    <lineage>
        <taxon>Eukaryota</taxon>
        <taxon>Fungi</taxon>
        <taxon>Dikarya</taxon>
        <taxon>Ascomycota</taxon>
        <taxon>Pezizomycotina</taxon>
        <taxon>Dothideomycetes</taxon>
        <taxon>Dothideomycetes incertae sedis</taxon>
        <taxon>Lineolatales</taxon>
        <taxon>Lineolataceae</taxon>
        <taxon>Lineolata</taxon>
    </lineage>
</organism>
<accession>A0A6A6NQ15</accession>
<proteinExistence type="predicted"/>
<reference evidence="1" key="1">
    <citation type="journal article" date="2020" name="Stud. Mycol.">
        <title>101 Dothideomycetes genomes: a test case for predicting lifestyles and emergence of pathogens.</title>
        <authorList>
            <person name="Haridas S."/>
            <person name="Albert R."/>
            <person name="Binder M."/>
            <person name="Bloem J."/>
            <person name="Labutti K."/>
            <person name="Salamov A."/>
            <person name="Andreopoulos B."/>
            <person name="Baker S."/>
            <person name="Barry K."/>
            <person name="Bills G."/>
            <person name="Bluhm B."/>
            <person name="Cannon C."/>
            <person name="Castanera R."/>
            <person name="Culley D."/>
            <person name="Daum C."/>
            <person name="Ezra D."/>
            <person name="Gonzalez J."/>
            <person name="Henrissat B."/>
            <person name="Kuo A."/>
            <person name="Liang C."/>
            <person name="Lipzen A."/>
            <person name="Lutzoni F."/>
            <person name="Magnuson J."/>
            <person name="Mondo S."/>
            <person name="Nolan M."/>
            <person name="Ohm R."/>
            <person name="Pangilinan J."/>
            <person name="Park H.-J."/>
            <person name="Ramirez L."/>
            <person name="Alfaro M."/>
            <person name="Sun H."/>
            <person name="Tritt A."/>
            <person name="Yoshinaga Y."/>
            <person name="Zwiers L.-H."/>
            <person name="Turgeon B."/>
            <person name="Goodwin S."/>
            <person name="Spatafora J."/>
            <person name="Crous P."/>
            <person name="Grigoriev I."/>
        </authorList>
    </citation>
    <scope>NUCLEOTIDE SEQUENCE</scope>
    <source>
        <strain evidence="1">ATCC 16933</strain>
    </source>
</reference>
<dbReference type="OrthoDB" id="3760002at2759"/>
<dbReference type="AlphaFoldDB" id="A0A6A6NQ15"/>
<evidence type="ECO:0000313" key="2">
    <source>
        <dbReference type="Proteomes" id="UP000799766"/>
    </source>
</evidence>
<dbReference type="Proteomes" id="UP000799766">
    <property type="component" value="Unassembled WGS sequence"/>
</dbReference>
<gene>
    <name evidence="1" type="ORF">BDY21DRAFT_293059</name>
</gene>
<sequence>MCTRIVHTYSCGHQTVDKAPCAKSKSATCGVLNTKTVKHDERCDSCDSG</sequence>
<protein>
    <submittedName>
        <fullName evidence="1">Uncharacterized protein</fullName>
    </submittedName>
</protein>
<evidence type="ECO:0000313" key="1">
    <source>
        <dbReference type="EMBL" id="KAF2453492.1"/>
    </source>
</evidence>
<name>A0A6A6NQ15_9PEZI</name>